<dbReference type="STRING" id="937218.SAMN06297251_13032"/>
<evidence type="ECO:0000313" key="3">
    <source>
        <dbReference type="Proteomes" id="UP000192656"/>
    </source>
</evidence>
<dbReference type="PANTHER" id="PTHR34135">
    <property type="entry name" value="LYSOZYME"/>
    <property type="match status" value="1"/>
</dbReference>
<keyword evidence="2" id="KW-0378">Hydrolase</keyword>
<dbReference type="InterPro" id="IPR017853">
    <property type="entry name" value="GH"/>
</dbReference>
<dbReference type="InterPro" id="IPR002053">
    <property type="entry name" value="Glyco_hydro_25"/>
</dbReference>
<dbReference type="GO" id="GO:0016998">
    <property type="term" value="P:cell wall macromolecule catabolic process"/>
    <property type="evidence" value="ECO:0007669"/>
    <property type="project" value="InterPro"/>
</dbReference>
<dbReference type="PANTHER" id="PTHR34135:SF2">
    <property type="entry name" value="LYSOZYME"/>
    <property type="match status" value="1"/>
</dbReference>
<dbReference type="AlphaFoldDB" id="A0A1W2ERV9"/>
<accession>A0A1W2ERV9</accession>
<dbReference type="Gene3D" id="3.20.20.80">
    <property type="entry name" value="Glycosidases"/>
    <property type="match status" value="1"/>
</dbReference>
<dbReference type="OrthoDB" id="5298492at2"/>
<proteinExistence type="inferred from homology"/>
<reference evidence="2 3" key="1">
    <citation type="submission" date="2017-04" db="EMBL/GenBank/DDBJ databases">
        <authorList>
            <person name="Afonso C.L."/>
            <person name="Miller P.J."/>
            <person name="Scott M.A."/>
            <person name="Spackman E."/>
            <person name="Goraichik I."/>
            <person name="Dimitrov K.M."/>
            <person name="Suarez D.L."/>
            <person name="Swayne D.E."/>
        </authorList>
    </citation>
    <scope>NUCLEOTIDE SEQUENCE [LARGE SCALE GENOMIC DNA]</scope>
    <source>
        <strain evidence="2 3">CGMCC 1.10972</strain>
    </source>
</reference>
<dbReference type="GO" id="GO:0016052">
    <property type="term" value="P:carbohydrate catabolic process"/>
    <property type="evidence" value="ECO:0007669"/>
    <property type="project" value="TreeGrafter"/>
</dbReference>
<protein>
    <submittedName>
        <fullName evidence="2">Glycosyl hydrolases family 25</fullName>
    </submittedName>
</protein>
<dbReference type="GO" id="GO:0003796">
    <property type="term" value="F:lysozyme activity"/>
    <property type="evidence" value="ECO:0007669"/>
    <property type="project" value="InterPro"/>
</dbReference>
<sequence length="551" mass="60719">MTTTRAAFATTVQHALFLAVGLIGLSLQPASAAWEAPWKDESRALVIDAYEFNPIDWETLTDDERIAGFINKASDGMPPDYRCGSKRDDAWKLCKNRWWKYSVTKELFMTRRQMAKMKGLLWGAYHLARPGNPRAQADHFIDFAEPSEDDLIALDIEDIGPEWMSLEDAEIFADQVKIRTGRYPVLYTNGNTAKFIADNRADYPLLSRLPLWYARYTKDISGKFPVETWPRYALWQFSSMHNCNARSCPYRVSGAKTDIDVNVSTFDIAGLKEAWPFDELGDEPVAPSDPALLVAEAAKSMGSQIADAMPRAKDHLGEDAETTTPLLAAYGPSNRAPRKIDPLAMLEDVAEGRPHAAERAEIQGERAEGIPIPRSNPRRVAEAEATPIEQTPVADRPSAGPLAIAEAAKPAVVTEAMANELAAHVANLRVLVAQSVENLHRTLRPYAFGEPDTAPAMGETLMKDERRSAIDGPARALESRPERSMVLRAIETAIAARDGQAMTMPALALSQHAPSPKDEASLREARVLKTSEMAALVDADNRIINAFSLTQ</sequence>
<keyword evidence="3" id="KW-1185">Reference proteome</keyword>
<name>A0A1W2ERV9_9HYPH</name>
<organism evidence="2 3">
    <name type="scientific">Fulvimarina manganoxydans</name>
    <dbReference type="NCBI Taxonomy" id="937218"/>
    <lineage>
        <taxon>Bacteria</taxon>
        <taxon>Pseudomonadati</taxon>
        <taxon>Pseudomonadota</taxon>
        <taxon>Alphaproteobacteria</taxon>
        <taxon>Hyphomicrobiales</taxon>
        <taxon>Aurantimonadaceae</taxon>
        <taxon>Fulvimarina</taxon>
    </lineage>
</organism>
<dbReference type="PROSITE" id="PS51904">
    <property type="entry name" value="GLYCOSYL_HYDROL_F25_2"/>
    <property type="match status" value="1"/>
</dbReference>
<dbReference type="Proteomes" id="UP000192656">
    <property type="component" value="Unassembled WGS sequence"/>
</dbReference>
<evidence type="ECO:0000313" key="2">
    <source>
        <dbReference type="EMBL" id="SMD11878.1"/>
    </source>
</evidence>
<dbReference type="EMBL" id="FWXR01000030">
    <property type="protein sequence ID" value="SMD11878.1"/>
    <property type="molecule type" value="Genomic_DNA"/>
</dbReference>
<dbReference type="RefSeq" id="WP_084412717.1">
    <property type="nucleotide sequence ID" value="NZ_FWXR01000030.1"/>
</dbReference>
<dbReference type="CDD" id="cd00599">
    <property type="entry name" value="GH25_muramidase"/>
    <property type="match status" value="1"/>
</dbReference>
<dbReference type="Pfam" id="PF01183">
    <property type="entry name" value="Glyco_hydro_25"/>
    <property type="match status" value="1"/>
</dbReference>
<dbReference type="GO" id="GO:0009253">
    <property type="term" value="P:peptidoglycan catabolic process"/>
    <property type="evidence" value="ECO:0007669"/>
    <property type="project" value="InterPro"/>
</dbReference>
<evidence type="ECO:0000256" key="1">
    <source>
        <dbReference type="ARBA" id="ARBA00010646"/>
    </source>
</evidence>
<comment type="similarity">
    <text evidence="1">Belongs to the glycosyl hydrolase 25 family.</text>
</comment>
<dbReference type="SUPFAM" id="SSF51445">
    <property type="entry name" value="(Trans)glycosidases"/>
    <property type="match status" value="1"/>
</dbReference>
<gene>
    <name evidence="2" type="ORF">SAMN06297251_13032</name>
</gene>